<name>A0ACD3AYS4_9AGAR</name>
<gene>
    <name evidence="1" type="ORF">BDN72DRAFT_500724</name>
</gene>
<sequence length="604" mass="68122">MPTLWAKDDPKFRLTFGSLFDVAYHDQEDYLPHLTDSRKGLMTQAEVDEIVVNIFEHPSLDLSSIFQDFRLSGVLSAKDAPFIGAFLAECQDDLKLLNAKIKDTISKIAQLSLELTEASARMVQKESQVRLCEYLVSPLEHLPQDVLEQIFLACLATNVHPAPHPNRAPLQLAAVCHRWRTIALSMPFLWNGLYISAADHVELAKTWAGRCYRPSLSLELHGTQDKNPRISSSELKAVLDALPSQSPSPRRIELIGLGGALGNTLKKFVLERDHPDLEELVLRDFNASLPSIPRASSASLRRIYTHMPPESWRHSPPPSQLTVLWLTSKIHYNTLLVFLAYCPDLESLYVDLSRDGFRLEPEPQVSIELTASRLSYFGLRANYNEGGTPEEFLRRLAVPSLRVLECCQTKQISTFWLGFIDSTNSLHRLTLHVPSLASFVQLSEHATSLKELTISTRSRFMADILTSLMSMVLPSLQTLYLDLRFDEFTEWLAFEPQLTALCLAWTTLGPSDQGKRRSFGEVVIQHRYDDSMPPKSRRGPEVKKMLQSACPNLHVRIVSVPSLSRFGGSPASFTPRSRPFNHTTSHEVLEEDESINHCQRPSCT</sequence>
<dbReference type="Proteomes" id="UP000308600">
    <property type="component" value="Unassembled WGS sequence"/>
</dbReference>
<evidence type="ECO:0000313" key="2">
    <source>
        <dbReference type="Proteomes" id="UP000308600"/>
    </source>
</evidence>
<organism evidence="1 2">
    <name type="scientific">Pluteus cervinus</name>
    <dbReference type="NCBI Taxonomy" id="181527"/>
    <lineage>
        <taxon>Eukaryota</taxon>
        <taxon>Fungi</taxon>
        <taxon>Dikarya</taxon>
        <taxon>Basidiomycota</taxon>
        <taxon>Agaricomycotina</taxon>
        <taxon>Agaricomycetes</taxon>
        <taxon>Agaricomycetidae</taxon>
        <taxon>Agaricales</taxon>
        <taxon>Pluteineae</taxon>
        <taxon>Pluteaceae</taxon>
        <taxon>Pluteus</taxon>
    </lineage>
</organism>
<keyword evidence="2" id="KW-1185">Reference proteome</keyword>
<reference evidence="1 2" key="1">
    <citation type="journal article" date="2019" name="Nat. Ecol. Evol.">
        <title>Megaphylogeny resolves global patterns of mushroom evolution.</title>
        <authorList>
            <person name="Varga T."/>
            <person name="Krizsan K."/>
            <person name="Foldi C."/>
            <person name="Dima B."/>
            <person name="Sanchez-Garcia M."/>
            <person name="Sanchez-Ramirez S."/>
            <person name="Szollosi G.J."/>
            <person name="Szarkandi J.G."/>
            <person name="Papp V."/>
            <person name="Albert L."/>
            <person name="Andreopoulos W."/>
            <person name="Angelini C."/>
            <person name="Antonin V."/>
            <person name="Barry K.W."/>
            <person name="Bougher N.L."/>
            <person name="Buchanan P."/>
            <person name="Buyck B."/>
            <person name="Bense V."/>
            <person name="Catcheside P."/>
            <person name="Chovatia M."/>
            <person name="Cooper J."/>
            <person name="Damon W."/>
            <person name="Desjardin D."/>
            <person name="Finy P."/>
            <person name="Geml J."/>
            <person name="Haridas S."/>
            <person name="Hughes K."/>
            <person name="Justo A."/>
            <person name="Karasinski D."/>
            <person name="Kautmanova I."/>
            <person name="Kiss B."/>
            <person name="Kocsube S."/>
            <person name="Kotiranta H."/>
            <person name="LaButti K.M."/>
            <person name="Lechner B.E."/>
            <person name="Liimatainen K."/>
            <person name="Lipzen A."/>
            <person name="Lukacs Z."/>
            <person name="Mihaltcheva S."/>
            <person name="Morgado L.N."/>
            <person name="Niskanen T."/>
            <person name="Noordeloos M.E."/>
            <person name="Ohm R.A."/>
            <person name="Ortiz-Santana B."/>
            <person name="Ovrebo C."/>
            <person name="Racz N."/>
            <person name="Riley R."/>
            <person name="Savchenko A."/>
            <person name="Shiryaev A."/>
            <person name="Soop K."/>
            <person name="Spirin V."/>
            <person name="Szebenyi C."/>
            <person name="Tomsovsky M."/>
            <person name="Tulloss R.E."/>
            <person name="Uehling J."/>
            <person name="Grigoriev I.V."/>
            <person name="Vagvolgyi C."/>
            <person name="Papp T."/>
            <person name="Martin F.M."/>
            <person name="Miettinen O."/>
            <person name="Hibbett D.S."/>
            <person name="Nagy L.G."/>
        </authorList>
    </citation>
    <scope>NUCLEOTIDE SEQUENCE [LARGE SCALE GENOMIC DNA]</scope>
    <source>
        <strain evidence="1 2">NL-1719</strain>
    </source>
</reference>
<protein>
    <submittedName>
        <fullName evidence="1">Uncharacterized protein</fullName>
    </submittedName>
</protein>
<evidence type="ECO:0000313" key="1">
    <source>
        <dbReference type="EMBL" id="TFK70903.1"/>
    </source>
</evidence>
<accession>A0ACD3AYS4</accession>
<proteinExistence type="predicted"/>
<dbReference type="EMBL" id="ML208306">
    <property type="protein sequence ID" value="TFK70903.1"/>
    <property type="molecule type" value="Genomic_DNA"/>
</dbReference>